<dbReference type="AlphaFoldDB" id="A0A150J989"/>
<gene>
    <name evidence="1" type="ORF">AMQ22_00032</name>
</gene>
<protein>
    <submittedName>
        <fullName evidence="1">Uncharacterized protein</fullName>
    </submittedName>
</protein>
<proteinExistence type="predicted"/>
<organism evidence="1 2">
    <name type="scientific">Candidatus Methanofastidiosum methylothiophilum</name>
    <dbReference type="NCBI Taxonomy" id="1705564"/>
    <lineage>
        <taxon>Archaea</taxon>
        <taxon>Methanobacteriati</taxon>
        <taxon>Methanobacteriota</taxon>
        <taxon>Stenosarchaea group</taxon>
        <taxon>Candidatus Methanofastidiosia</taxon>
        <taxon>Candidatus Methanofastidiosales</taxon>
        <taxon>Candidatus Methanofastidiosaceae</taxon>
        <taxon>Candidatus Methanofastidiosum</taxon>
    </lineage>
</organism>
<dbReference type="Proteomes" id="UP000075398">
    <property type="component" value="Unassembled WGS sequence"/>
</dbReference>
<dbReference type="EMBL" id="LNGC01000001">
    <property type="protein sequence ID" value="KYC53833.1"/>
    <property type="molecule type" value="Genomic_DNA"/>
</dbReference>
<evidence type="ECO:0000313" key="1">
    <source>
        <dbReference type="EMBL" id="KYC53833.1"/>
    </source>
</evidence>
<accession>A0A150J989</accession>
<name>A0A150J989_9EURY</name>
<comment type="caution">
    <text evidence="1">The sequence shown here is derived from an EMBL/GenBank/DDBJ whole genome shotgun (WGS) entry which is preliminary data.</text>
</comment>
<reference evidence="1 2" key="1">
    <citation type="journal article" date="2016" name="ISME J.">
        <title>Chasing the elusive Euryarchaeota class WSA2: genomes reveal a uniquely fastidious methyl-reducing methanogen.</title>
        <authorList>
            <person name="Nobu M.K."/>
            <person name="Narihiro T."/>
            <person name="Kuroda K."/>
            <person name="Mei R."/>
            <person name="Liu W.T."/>
        </authorList>
    </citation>
    <scope>NUCLEOTIDE SEQUENCE [LARGE SCALE GENOMIC DNA]</scope>
    <source>
        <strain evidence="1">U1lsi0528_Bin055</strain>
    </source>
</reference>
<sequence length="68" mass="7613">MNGKCKVCGRKLKPWNTRLKSKVYGGVNDVEESFKNECICGAVYEIDGDGYRFLGVKELGRLVKPEGE</sequence>
<evidence type="ECO:0000313" key="2">
    <source>
        <dbReference type="Proteomes" id="UP000075398"/>
    </source>
</evidence>